<evidence type="ECO:0000259" key="1">
    <source>
        <dbReference type="Pfam" id="PF04149"/>
    </source>
</evidence>
<dbReference type="Proteomes" id="UP000520767">
    <property type="component" value="Unassembled WGS sequence"/>
</dbReference>
<evidence type="ECO:0000313" key="2">
    <source>
        <dbReference type="EMBL" id="MBB4912694.1"/>
    </source>
</evidence>
<keyword evidence="3" id="KW-1185">Reference proteome</keyword>
<dbReference type="AlphaFoldDB" id="A0A7W7QG14"/>
<protein>
    <recommendedName>
        <fullName evidence="1">DUF397 domain-containing protein</fullName>
    </recommendedName>
</protein>
<accession>A0A7W7QG14</accession>
<name>A0A7W7QG14_9PSEU</name>
<reference evidence="2 3" key="1">
    <citation type="submission" date="2020-08" db="EMBL/GenBank/DDBJ databases">
        <title>Genomic Encyclopedia of Type Strains, Phase III (KMG-III): the genomes of soil and plant-associated and newly described type strains.</title>
        <authorList>
            <person name="Whitman W."/>
        </authorList>
    </citation>
    <scope>NUCLEOTIDE SEQUENCE [LARGE SCALE GENOMIC DNA]</scope>
    <source>
        <strain evidence="2 3">CECT 8960</strain>
    </source>
</reference>
<gene>
    <name evidence="2" type="ORF">FHR82_008966</name>
</gene>
<comment type="caution">
    <text evidence="2">The sequence shown here is derived from an EMBL/GenBank/DDBJ whole genome shotgun (WGS) entry which is preliminary data.</text>
</comment>
<proteinExistence type="predicted"/>
<organism evidence="2 3">
    <name type="scientific">Actinophytocola algeriensis</name>
    <dbReference type="NCBI Taxonomy" id="1768010"/>
    <lineage>
        <taxon>Bacteria</taxon>
        <taxon>Bacillati</taxon>
        <taxon>Actinomycetota</taxon>
        <taxon>Actinomycetes</taxon>
        <taxon>Pseudonocardiales</taxon>
        <taxon>Pseudonocardiaceae</taxon>
    </lineage>
</organism>
<sequence>MTAQMSWRKSSFSGNLSCVEVACLADGRLIRDSKDPGETLRFPWRSARRLFSFVGQREVPTSTIQK</sequence>
<dbReference type="InterPro" id="IPR007278">
    <property type="entry name" value="DUF397"/>
</dbReference>
<dbReference type="RefSeq" id="WP_184816671.1">
    <property type="nucleotide sequence ID" value="NZ_JADBEA010000001.1"/>
</dbReference>
<feature type="domain" description="DUF397" evidence="1">
    <location>
        <begin position="6"/>
        <end position="48"/>
    </location>
</feature>
<dbReference type="EMBL" id="JACHJQ010000015">
    <property type="protein sequence ID" value="MBB4912694.1"/>
    <property type="molecule type" value="Genomic_DNA"/>
</dbReference>
<dbReference type="Pfam" id="PF04149">
    <property type="entry name" value="DUF397"/>
    <property type="match status" value="1"/>
</dbReference>
<evidence type="ECO:0000313" key="3">
    <source>
        <dbReference type="Proteomes" id="UP000520767"/>
    </source>
</evidence>